<evidence type="ECO:0000313" key="1">
    <source>
        <dbReference type="EnsemblMetazoa" id="GPAI038057-PA"/>
    </source>
</evidence>
<dbReference type="Proteomes" id="UP000092445">
    <property type="component" value="Unassembled WGS sequence"/>
</dbReference>
<name>A0A1B0A8Z8_GLOPL</name>
<reference evidence="2" key="1">
    <citation type="submission" date="2014-03" db="EMBL/GenBank/DDBJ databases">
        <authorList>
            <person name="Aksoy S."/>
            <person name="Warren W."/>
            <person name="Wilson R.K."/>
        </authorList>
    </citation>
    <scope>NUCLEOTIDE SEQUENCE [LARGE SCALE GENOMIC DNA]</scope>
    <source>
        <strain evidence="2">IAEA</strain>
    </source>
</reference>
<dbReference type="VEuPathDB" id="VectorBase:GPAI038057"/>
<reference evidence="1" key="2">
    <citation type="submission" date="2020-05" db="UniProtKB">
        <authorList>
            <consortium name="EnsemblMetazoa"/>
        </authorList>
    </citation>
    <scope>IDENTIFICATION</scope>
    <source>
        <strain evidence="1">IAEA</strain>
    </source>
</reference>
<protein>
    <submittedName>
        <fullName evidence="1">Uncharacterized protein</fullName>
    </submittedName>
</protein>
<evidence type="ECO:0000313" key="2">
    <source>
        <dbReference type="Proteomes" id="UP000092445"/>
    </source>
</evidence>
<keyword evidence="2" id="KW-1185">Reference proteome</keyword>
<sequence>MHKLSSALVLIKLLFKENILQRLCIHPRDYFKTPLDYNEKCGTLVIRNLLFAIYDNRNSEIKIKCSKKLDPGRKCGTLVIQAMGRKFQNLDEPIELNSWYSHETINVLLHWKLDP</sequence>
<dbReference type="EnsemblMetazoa" id="GPAI038057-RA">
    <property type="protein sequence ID" value="GPAI038057-PA"/>
    <property type="gene ID" value="GPAI038057"/>
</dbReference>
<proteinExistence type="predicted"/>
<accession>A0A1B0A8Z8</accession>
<organism evidence="1 2">
    <name type="scientific">Glossina pallidipes</name>
    <name type="common">Tsetse fly</name>
    <dbReference type="NCBI Taxonomy" id="7398"/>
    <lineage>
        <taxon>Eukaryota</taxon>
        <taxon>Metazoa</taxon>
        <taxon>Ecdysozoa</taxon>
        <taxon>Arthropoda</taxon>
        <taxon>Hexapoda</taxon>
        <taxon>Insecta</taxon>
        <taxon>Pterygota</taxon>
        <taxon>Neoptera</taxon>
        <taxon>Endopterygota</taxon>
        <taxon>Diptera</taxon>
        <taxon>Brachycera</taxon>
        <taxon>Muscomorpha</taxon>
        <taxon>Hippoboscoidea</taxon>
        <taxon>Glossinidae</taxon>
        <taxon>Glossina</taxon>
    </lineage>
</organism>
<dbReference type="AlphaFoldDB" id="A0A1B0A8Z8"/>